<evidence type="ECO:0000313" key="1">
    <source>
        <dbReference type="EMBL" id="ADB15521.1"/>
    </source>
</evidence>
<gene>
    <name evidence="1" type="ordered locus">Psta_0836</name>
</gene>
<evidence type="ECO:0000313" key="2">
    <source>
        <dbReference type="Proteomes" id="UP000001887"/>
    </source>
</evidence>
<proteinExistence type="predicted"/>
<name>D2R6E3_PIRSD</name>
<dbReference type="HOGENOM" id="CLU_2303324_0_0_0"/>
<dbReference type="AlphaFoldDB" id="D2R6E3"/>
<dbReference type="Proteomes" id="UP000001887">
    <property type="component" value="Chromosome"/>
</dbReference>
<dbReference type="EMBL" id="CP001848">
    <property type="protein sequence ID" value="ADB15521.1"/>
    <property type="molecule type" value="Genomic_DNA"/>
</dbReference>
<sequence>MDTPPPAGDTPIPEFLAKLPLKAAELRILAASGMTTMLEFGSMAYLGGEKFALPFGKRGEHVRKVILEHLTPEEREFLEQLPLPTPQAIGAILPDEDSPI</sequence>
<dbReference type="STRING" id="530564.Psta_0836"/>
<organism evidence="1 2">
    <name type="scientific">Pirellula staleyi (strain ATCC 27377 / DSM 6068 / ICPB 4128)</name>
    <name type="common">Pirella staleyi</name>
    <dbReference type="NCBI Taxonomy" id="530564"/>
    <lineage>
        <taxon>Bacteria</taxon>
        <taxon>Pseudomonadati</taxon>
        <taxon>Planctomycetota</taxon>
        <taxon>Planctomycetia</taxon>
        <taxon>Pirellulales</taxon>
        <taxon>Pirellulaceae</taxon>
        <taxon>Pirellula</taxon>
    </lineage>
</organism>
<reference evidence="1 2" key="1">
    <citation type="journal article" date="2009" name="Stand. Genomic Sci.">
        <title>Complete genome sequence of Pirellula staleyi type strain (ATCC 27377).</title>
        <authorList>
            <person name="Clum A."/>
            <person name="Tindall B.J."/>
            <person name="Sikorski J."/>
            <person name="Ivanova N."/>
            <person name="Mavrommatis K."/>
            <person name="Lucas S."/>
            <person name="Glavina del Rio T."/>
            <person name="Nolan M."/>
            <person name="Chen F."/>
            <person name="Tice H."/>
            <person name="Pitluck S."/>
            <person name="Cheng J.F."/>
            <person name="Chertkov O."/>
            <person name="Brettin T."/>
            <person name="Han C."/>
            <person name="Detter J.C."/>
            <person name="Kuske C."/>
            <person name="Bruce D."/>
            <person name="Goodwin L."/>
            <person name="Ovchinikova G."/>
            <person name="Pati A."/>
            <person name="Mikhailova N."/>
            <person name="Chen A."/>
            <person name="Palaniappan K."/>
            <person name="Land M."/>
            <person name="Hauser L."/>
            <person name="Chang Y.J."/>
            <person name="Jeffries C.D."/>
            <person name="Chain P."/>
            <person name="Rohde M."/>
            <person name="Goker M."/>
            <person name="Bristow J."/>
            <person name="Eisen J.A."/>
            <person name="Markowitz V."/>
            <person name="Hugenholtz P."/>
            <person name="Kyrpides N.C."/>
            <person name="Klenk H.P."/>
            <person name="Lapidus A."/>
        </authorList>
    </citation>
    <scope>NUCLEOTIDE SEQUENCE [LARGE SCALE GENOMIC DNA]</scope>
    <source>
        <strain evidence="2">ATCC 27377 / DSM 6068 / ICPB 4128</strain>
    </source>
</reference>
<keyword evidence="2" id="KW-1185">Reference proteome</keyword>
<protein>
    <submittedName>
        <fullName evidence="1">Uncharacterized protein</fullName>
    </submittedName>
</protein>
<accession>D2R6E3</accession>
<dbReference type="KEGG" id="psl:Psta_0836"/>